<dbReference type="OMA" id="HEGLDGH"/>
<dbReference type="PROSITE" id="PS51471">
    <property type="entry name" value="FE2OG_OXY"/>
    <property type="match status" value="1"/>
</dbReference>
<dbReference type="AlphaFoldDB" id="A0A4Y7JTQ2"/>
<dbReference type="InterPro" id="IPR044861">
    <property type="entry name" value="IPNS-like_FE2OG_OXY"/>
</dbReference>
<comment type="similarity">
    <text evidence="1 4">Belongs to the iron/ascorbate-dependent oxidoreductase family.</text>
</comment>
<name>A0A4Y7JTQ2_PAPSO</name>
<dbReference type="Pfam" id="PF14226">
    <property type="entry name" value="DIOX_N"/>
    <property type="match status" value="1"/>
</dbReference>
<proteinExistence type="inferred from homology"/>
<dbReference type="InterPro" id="IPR005123">
    <property type="entry name" value="Oxoglu/Fe-dep_dioxygenase_dom"/>
</dbReference>
<dbReference type="FunFam" id="2.60.120.330:FF:000079">
    <property type="entry name" value="Protein SRG1"/>
    <property type="match status" value="1"/>
</dbReference>
<dbReference type="InterPro" id="IPR026992">
    <property type="entry name" value="DIOX_N"/>
</dbReference>
<feature type="domain" description="Fe2OG dioxygenase" evidence="5">
    <location>
        <begin position="223"/>
        <end position="323"/>
    </location>
</feature>
<keyword evidence="7" id="KW-1185">Reference proteome</keyword>
<keyword evidence="4" id="KW-0560">Oxidoreductase</keyword>
<evidence type="ECO:0000259" key="5">
    <source>
        <dbReference type="PROSITE" id="PS51471"/>
    </source>
</evidence>
<protein>
    <recommendedName>
        <fullName evidence="5">Fe2OG dioxygenase domain-containing protein</fullName>
    </recommendedName>
</protein>
<dbReference type="Pfam" id="PF03171">
    <property type="entry name" value="2OG-FeII_Oxy"/>
    <property type="match status" value="1"/>
</dbReference>
<evidence type="ECO:0000256" key="4">
    <source>
        <dbReference type="RuleBase" id="RU003682"/>
    </source>
</evidence>
<reference evidence="6 7" key="1">
    <citation type="journal article" date="2018" name="Science">
        <title>The opium poppy genome and morphinan production.</title>
        <authorList>
            <person name="Guo L."/>
            <person name="Winzer T."/>
            <person name="Yang X."/>
            <person name="Li Y."/>
            <person name="Ning Z."/>
            <person name="He Z."/>
            <person name="Teodor R."/>
            <person name="Lu Y."/>
            <person name="Bowser T.A."/>
            <person name="Graham I.A."/>
            <person name="Ye K."/>
        </authorList>
    </citation>
    <scope>NUCLEOTIDE SEQUENCE [LARGE SCALE GENOMIC DNA]</scope>
    <source>
        <strain evidence="7">cv. HN1</strain>
        <tissue evidence="6">Leaves</tissue>
    </source>
</reference>
<dbReference type="PANTHER" id="PTHR47991">
    <property type="entry name" value="OXOGLUTARATE/IRON-DEPENDENT DIOXYGENASE"/>
    <property type="match status" value="1"/>
</dbReference>
<dbReference type="Proteomes" id="UP000316621">
    <property type="component" value="Chromosome 5"/>
</dbReference>
<accession>A0A4Y7JTQ2</accession>
<dbReference type="GO" id="GO:0046872">
    <property type="term" value="F:metal ion binding"/>
    <property type="evidence" value="ECO:0007669"/>
    <property type="project" value="UniProtKB-KW"/>
</dbReference>
<evidence type="ECO:0000313" key="6">
    <source>
        <dbReference type="EMBL" id="RZC64077.1"/>
    </source>
</evidence>
<evidence type="ECO:0000313" key="7">
    <source>
        <dbReference type="Proteomes" id="UP000316621"/>
    </source>
</evidence>
<dbReference type="Gene3D" id="2.60.120.330">
    <property type="entry name" value="B-lactam Antibiotic, Isopenicillin N Synthase, Chain"/>
    <property type="match status" value="1"/>
</dbReference>
<dbReference type="OrthoDB" id="288590at2759"/>
<dbReference type="EMBL" id="CM010719">
    <property type="protein sequence ID" value="RZC64077.1"/>
    <property type="molecule type" value="Genomic_DNA"/>
</dbReference>
<dbReference type="InterPro" id="IPR050295">
    <property type="entry name" value="Plant_2OG-oxidoreductases"/>
</dbReference>
<evidence type="ECO:0000256" key="1">
    <source>
        <dbReference type="ARBA" id="ARBA00008056"/>
    </source>
</evidence>
<gene>
    <name evidence="6" type="ORF">C5167_025847</name>
</gene>
<dbReference type="SUPFAM" id="SSF51197">
    <property type="entry name" value="Clavaminate synthase-like"/>
    <property type="match status" value="1"/>
</dbReference>
<keyword evidence="2 4" id="KW-0479">Metal-binding</keyword>
<keyword evidence="3 4" id="KW-0408">Iron</keyword>
<dbReference type="GO" id="GO:0016491">
    <property type="term" value="F:oxidoreductase activity"/>
    <property type="evidence" value="ECO:0007669"/>
    <property type="project" value="UniProtKB-KW"/>
</dbReference>
<sequence>MDTEGVVSSSSHTQTAQVKYVQELAISGEEPPLKYIQKDIVNVRRNQVTTDDSLSLPIIDISRLTANASIEEKEEEMEKLKSALKSWGMFQAIGHAIPHNLLDDMYNVSKQFFDLPVEEKQRYASPKDDAFSDIHGFGCDSILANTDDDQVFDWYDYLNLLIEPAEERKLRYWPGDDSPLNFRKTLNEYSDQARSLSEVILKAMAKSLGLKENDLVNQLGDRQIVHTQINFYPPCSRPDLVYGIRPHTDAGAITVLLQDPEVEGLQVHIDDQWVSVPCMPGALVVNIGDQLQIITNGIFKSPLHRAMTNAERTRISLAMFYAPHTDGEIEPVAALIDESNPRKYRNVKVKDFLEAFDQNYLQGKRVYDWASV</sequence>
<dbReference type="Gramene" id="RZC64077">
    <property type="protein sequence ID" value="RZC64077"/>
    <property type="gene ID" value="C5167_025847"/>
</dbReference>
<evidence type="ECO:0000256" key="3">
    <source>
        <dbReference type="ARBA" id="ARBA00023004"/>
    </source>
</evidence>
<organism evidence="6 7">
    <name type="scientific">Papaver somniferum</name>
    <name type="common">Opium poppy</name>
    <dbReference type="NCBI Taxonomy" id="3469"/>
    <lineage>
        <taxon>Eukaryota</taxon>
        <taxon>Viridiplantae</taxon>
        <taxon>Streptophyta</taxon>
        <taxon>Embryophyta</taxon>
        <taxon>Tracheophyta</taxon>
        <taxon>Spermatophyta</taxon>
        <taxon>Magnoliopsida</taxon>
        <taxon>Ranunculales</taxon>
        <taxon>Papaveraceae</taxon>
        <taxon>Papaveroideae</taxon>
        <taxon>Papaver</taxon>
    </lineage>
</organism>
<dbReference type="InterPro" id="IPR027443">
    <property type="entry name" value="IPNS-like_sf"/>
</dbReference>
<evidence type="ECO:0000256" key="2">
    <source>
        <dbReference type="ARBA" id="ARBA00022723"/>
    </source>
</evidence>